<dbReference type="SMART" id="SM00388">
    <property type="entry name" value="HisKA"/>
    <property type="match status" value="1"/>
</dbReference>
<organism evidence="4 5">
    <name type="scientific">Nitrosopumilus oxyclinae</name>
    <dbReference type="NCBI Taxonomy" id="1959104"/>
    <lineage>
        <taxon>Archaea</taxon>
        <taxon>Nitrososphaerota</taxon>
        <taxon>Nitrososphaeria</taxon>
        <taxon>Nitrosopumilales</taxon>
        <taxon>Nitrosopumilaceae</taxon>
        <taxon>Nitrosopumilus</taxon>
    </lineage>
</organism>
<dbReference type="InterPro" id="IPR036890">
    <property type="entry name" value="HATPase_C_sf"/>
</dbReference>
<dbReference type="InterPro" id="IPR005467">
    <property type="entry name" value="His_kinase_dom"/>
</dbReference>
<dbReference type="SUPFAM" id="SSF55781">
    <property type="entry name" value="GAF domain-like"/>
    <property type="match status" value="1"/>
</dbReference>
<evidence type="ECO:0000259" key="3">
    <source>
        <dbReference type="PROSITE" id="PS50109"/>
    </source>
</evidence>
<evidence type="ECO:0000256" key="2">
    <source>
        <dbReference type="SAM" id="Coils"/>
    </source>
</evidence>
<dbReference type="Proteomes" id="UP000509441">
    <property type="component" value="Chromosome"/>
</dbReference>
<dbReference type="InterPro" id="IPR029016">
    <property type="entry name" value="GAF-like_dom_sf"/>
</dbReference>
<accession>A0A7D5REF0</accession>
<dbReference type="CDD" id="cd00082">
    <property type="entry name" value="HisKA"/>
    <property type="match status" value="1"/>
</dbReference>
<name>A0A7D5REF0_9ARCH</name>
<sequence length="415" mass="46487">MESTLSSDEPERIQALHDLKILDTPPEERFDRITKVAQIMFDVPIALVSLVDTNRQWFKSCAGLSATETPRSMSFCSHAILNEDVMSITDATNDERFSDNPLVTGEPHIRFYAGKPIRDPNGKKLGTLCIIDTKPRVFSRADKSVLIDLANWVESEFKNTVLTMSLKSTAKDLSIAQQELLKQNEQLAEKVQEKTEQLLKNDRVSTIGSMASRIAHDLRNPLSIIQMSSDLLKMNLEHHMDDKMKSQCAGLQDSIVEINRIIEDVLNYAKTTELNLESTYVSELLKNAIKNIFIPKTMSIKLPDNDSQIKCDSRKIQAVFSNLIVNSIQELNNSGQIIIRLLDTPEKVSIFFEDSGSGISDDVLPKIFDHLFTTKPEGTGLGLGICKSIIEQHKGTISVKNNPTTFTIDLPKLNL</sequence>
<keyword evidence="1" id="KW-0597">Phosphoprotein</keyword>
<protein>
    <recommendedName>
        <fullName evidence="3">Histidine kinase domain-containing protein</fullName>
    </recommendedName>
</protein>
<dbReference type="GO" id="GO:0000155">
    <property type="term" value="F:phosphorelay sensor kinase activity"/>
    <property type="evidence" value="ECO:0007669"/>
    <property type="project" value="InterPro"/>
</dbReference>
<feature type="coiled-coil region" evidence="2">
    <location>
        <begin position="170"/>
        <end position="201"/>
    </location>
</feature>
<dbReference type="Pfam" id="PF01590">
    <property type="entry name" value="GAF"/>
    <property type="match status" value="1"/>
</dbReference>
<dbReference type="InterPro" id="IPR003661">
    <property type="entry name" value="HisK_dim/P_dom"/>
</dbReference>
<dbReference type="SUPFAM" id="SSF47384">
    <property type="entry name" value="Homodimeric domain of signal transducing histidine kinase"/>
    <property type="match status" value="1"/>
</dbReference>
<dbReference type="SMART" id="SM00387">
    <property type="entry name" value="HATPase_c"/>
    <property type="match status" value="1"/>
</dbReference>
<dbReference type="InterPro" id="IPR003018">
    <property type="entry name" value="GAF"/>
</dbReference>
<dbReference type="GeneID" id="56061449"/>
<dbReference type="InterPro" id="IPR036097">
    <property type="entry name" value="HisK_dim/P_sf"/>
</dbReference>
<dbReference type="InterPro" id="IPR004358">
    <property type="entry name" value="Sig_transdc_His_kin-like_C"/>
</dbReference>
<dbReference type="SMART" id="SM00065">
    <property type="entry name" value="GAF"/>
    <property type="match status" value="1"/>
</dbReference>
<keyword evidence="2" id="KW-0175">Coiled coil</keyword>
<reference evidence="4 5" key="1">
    <citation type="submission" date="2018-02" db="EMBL/GenBank/DDBJ databases">
        <title>Complete genome of Nitrosopumilus oxyclinae HCE1.</title>
        <authorList>
            <person name="Qin W."/>
            <person name="Zheng Y."/>
            <person name="Stahl D.A."/>
        </authorList>
    </citation>
    <scope>NUCLEOTIDE SEQUENCE [LARGE SCALE GENOMIC DNA]</scope>
    <source>
        <strain evidence="4 5">HCE1</strain>
    </source>
</reference>
<dbReference type="KEGG" id="nox:C5F49_05700"/>
<dbReference type="PANTHER" id="PTHR43102:SF2">
    <property type="entry name" value="GAF DOMAIN-CONTAINING PROTEIN"/>
    <property type="match status" value="1"/>
</dbReference>
<feature type="domain" description="Histidine kinase" evidence="3">
    <location>
        <begin position="213"/>
        <end position="414"/>
    </location>
</feature>
<proteinExistence type="predicted"/>
<dbReference type="SUPFAM" id="SSF55874">
    <property type="entry name" value="ATPase domain of HSP90 chaperone/DNA topoisomerase II/histidine kinase"/>
    <property type="match status" value="1"/>
</dbReference>
<evidence type="ECO:0000313" key="5">
    <source>
        <dbReference type="Proteomes" id="UP000509441"/>
    </source>
</evidence>
<gene>
    <name evidence="4" type="ORF">C5F49_05700</name>
</gene>
<dbReference type="InterPro" id="IPR003594">
    <property type="entry name" value="HATPase_dom"/>
</dbReference>
<dbReference type="PANTHER" id="PTHR43102">
    <property type="entry name" value="SLR1143 PROTEIN"/>
    <property type="match status" value="1"/>
</dbReference>
<dbReference type="Gene3D" id="3.30.450.40">
    <property type="match status" value="1"/>
</dbReference>
<keyword evidence="5" id="KW-1185">Reference proteome</keyword>
<dbReference type="AlphaFoldDB" id="A0A7D5REF0"/>
<dbReference type="PRINTS" id="PR00344">
    <property type="entry name" value="BCTRLSENSOR"/>
</dbReference>
<dbReference type="RefSeq" id="WP_179362088.1">
    <property type="nucleotide sequence ID" value="NZ_CP026994.1"/>
</dbReference>
<evidence type="ECO:0000256" key="1">
    <source>
        <dbReference type="ARBA" id="ARBA00022553"/>
    </source>
</evidence>
<dbReference type="Pfam" id="PF02518">
    <property type="entry name" value="HATPase_c"/>
    <property type="match status" value="1"/>
</dbReference>
<dbReference type="Gene3D" id="3.30.565.10">
    <property type="entry name" value="Histidine kinase-like ATPase, C-terminal domain"/>
    <property type="match status" value="1"/>
</dbReference>
<dbReference type="EMBL" id="CP026994">
    <property type="protein sequence ID" value="QLH04865.1"/>
    <property type="molecule type" value="Genomic_DNA"/>
</dbReference>
<dbReference type="PROSITE" id="PS50109">
    <property type="entry name" value="HIS_KIN"/>
    <property type="match status" value="1"/>
</dbReference>
<evidence type="ECO:0000313" key="4">
    <source>
        <dbReference type="EMBL" id="QLH04865.1"/>
    </source>
</evidence>
<dbReference type="Gene3D" id="1.10.287.130">
    <property type="match status" value="1"/>
</dbReference>
<dbReference type="OrthoDB" id="8127at2157"/>
<dbReference type="Pfam" id="PF00512">
    <property type="entry name" value="HisKA"/>
    <property type="match status" value="1"/>
</dbReference>